<reference evidence="4 5" key="1">
    <citation type="submission" date="2018-03" db="EMBL/GenBank/DDBJ databases">
        <authorList>
            <person name="Keele B.F."/>
        </authorList>
    </citation>
    <scope>NUCLEOTIDE SEQUENCE [LARGE SCALE GENOMIC DNA]</scope>
    <source>
        <strain evidence="4 5">CECT 8599</strain>
    </source>
</reference>
<evidence type="ECO:0000256" key="3">
    <source>
        <dbReference type="ARBA" id="ARBA00071493"/>
    </source>
</evidence>
<dbReference type="Proteomes" id="UP000244880">
    <property type="component" value="Unassembled WGS sequence"/>
</dbReference>
<dbReference type="SUPFAM" id="SSF51735">
    <property type="entry name" value="NAD(P)-binding Rossmann-fold domains"/>
    <property type="match status" value="1"/>
</dbReference>
<keyword evidence="5" id="KW-1185">Reference proteome</keyword>
<sequence length="326" mass="34250">MAASDQQPTNAGFPAKTSALDVLDGIDLSGKTAVVTGGYSGIGLETVKALAAKGAKVIVPVRSPQKAQDALAQVNGDVTSAAMDLADITSVRRFAADVLTQTDTLDLLINNAGIMACPETRVGPGWEAQFGVCHMGHFALTQDLMPALQKASGARVVALSSTGHKLSDIRWDDVHYTDEPYDKWQAYGQAKTANALFANALARRLKDSGGHAFSVHPGGIFTPLQRHLPKEEMIALGWLGADGEPSELAKQGFKTPEQGASTTVWAATAAVLDGKAGVYCEDCDVAAVTDPDSPTARFSGVNAHACDDDSAERLWALSQDLLAHTH</sequence>
<dbReference type="Gene3D" id="3.40.50.720">
    <property type="entry name" value="NAD(P)-binding Rossmann-like Domain"/>
    <property type="match status" value="1"/>
</dbReference>
<evidence type="ECO:0000256" key="1">
    <source>
        <dbReference type="ARBA" id="ARBA00006484"/>
    </source>
</evidence>
<dbReference type="AlphaFoldDB" id="A0A2R8BHP2"/>
<evidence type="ECO:0000313" key="4">
    <source>
        <dbReference type="EMBL" id="SPH22601.1"/>
    </source>
</evidence>
<dbReference type="PANTHER" id="PTHR24320">
    <property type="entry name" value="RETINOL DEHYDROGENASE"/>
    <property type="match status" value="1"/>
</dbReference>
<gene>
    <name evidence="4" type="primary">entA</name>
    <name evidence="4" type="ORF">ASD8599_03344</name>
</gene>
<dbReference type="OrthoDB" id="9785826at2"/>
<dbReference type="InterPro" id="IPR036291">
    <property type="entry name" value="NAD(P)-bd_dom_sf"/>
</dbReference>
<dbReference type="RefSeq" id="WP_108829526.1">
    <property type="nucleotide sequence ID" value="NZ_OMOR01000001.1"/>
</dbReference>
<dbReference type="PRINTS" id="PR00081">
    <property type="entry name" value="GDHRDH"/>
</dbReference>
<dbReference type="GO" id="GO:0016491">
    <property type="term" value="F:oxidoreductase activity"/>
    <property type="evidence" value="ECO:0007669"/>
    <property type="project" value="UniProtKB-KW"/>
</dbReference>
<dbReference type="NCBIfam" id="NF004845">
    <property type="entry name" value="PRK06196.1"/>
    <property type="match status" value="1"/>
</dbReference>
<dbReference type="InterPro" id="IPR002347">
    <property type="entry name" value="SDR_fam"/>
</dbReference>
<name>A0A2R8BHP2_9RHOB</name>
<proteinExistence type="inferred from homology"/>
<dbReference type="Pfam" id="PF00106">
    <property type="entry name" value="adh_short"/>
    <property type="match status" value="1"/>
</dbReference>
<accession>A0A2R8BHP2</accession>
<protein>
    <recommendedName>
        <fullName evidence="3">Probable oxidoreductase</fullName>
    </recommendedName>
</protein>
<organism evidence="4 5">
    <name type="scientific">Ascidiaceihabitans donghaensis</name>
    <dbReference type="NCBI Taxonomy" id="1510460"/>
    <lineage>
        <taxon>Bacteria</taxon>
        <taxon>Pseudomonadati</taxon>
        <taxon>Pseudomonadota</taxon>
        <taxon>Alphaproteobacteria</taxon>
        <taxon>Rhodobacterales</taxon>
        <taxon>Paracoccaceae</taxon>
        <taxon>Ascidiaceihabitans</taxon>
    </lineage>
</organism>
<dbReference type="FunFam" id="3.40.50.720:FF:000594">
    <property type="entry name" value="Short-chain oxidoreductase"/>
    <property type="match status" value="1"/>
</dbReference>
<keyword evidence="2 4" id="KW-0560">Oxidoreductase</keyword>
<evidence type="ECO:0000256" key="2">
    <source>
        <dbReference type="ARBA" id="ARBA00023002"/>
    </source>
</evidence>
<dbReference type="EMBL" id="OMOR01000001">
    <property type="protein sequence ID" value="SPH22601.1"/>
    <property type="molecule type" value="Genomic_DNA"/>
</dbReference>
<dbReference type="PANTHER" id="PTHR24320:SF148">
    <property type="entry name" value="NAD(P)-BINDING ROSSMANN-FOLD SUPERFAMILY PROTEIN"/>
    <property type="match status" value="1"/>
</dbReference>
<evidence type="ECO:0000313" key="5">
    <source>
        <dbReference type="Proteomes" id="UP000244880"/>
    </source>
</evidence>
<comment type="similarity">
    <text evidence="1">Belongs to the short-chain dehydrogenases/reductases (SDR) family.</text>
</comment>